<proteinExistence type="predicted"/>
<evidence type="ECO:0000313" key="1">
    <source>
        <dbReference type="EMBL" id="RAW02075.1"/>
    </source>
</evidence>
<name>A0A364Y5J6_9BACT</name>
<sequence length="221" mass="24511">MQKAPIDDLFFQFYGHYPAKAGQGFQMLIAAAVKLLSGQEMSYDGIGETNAASTSTETNEKGGVTKITLNLVMHVAEYEEGDFSLIFTEESTVKIAQLEPEGLQITSEFEQFYDAQGNVSTTMDELRSLISVVSGDEDFVARGGWILTGEYLAYKNEHYGVRGITYEIPVRAIKYKIVIEDNGQARLFVQSESGHIDRQIKSVDLRGVAFKDGRVEVKNQG</sequence>
<dbReference type="Proteomes" id="UP000251889">
    <property type="component" value="Unassembled WGS sequence"/>
</dbReference>
<comment type="caution">
    <text evidence="1">The sequence shown here is derived from an EMBL/GenBank/DDBJ whole genome shotgun (WGS) entry which is preliminary data.</text>
</comment>
<evidence type="ECO:0000313" key="2">
    <source>
        <dbReference type="Proteomes" id="UP000251889"/>
    </source>
</evidence>
<dbReference type="AlphaFoldDB" id="A0A364Y5J6"/>
<protein>
    <submittedName>
        <fullName evidence="1">Uncharacterized protein</fullName>
    </submittedName>
</protein>
<dbReference type="OrthoDB" id="9803736at2"/>
<keyword evidence="2" id="KW-1185">Reference proteome</keyword>
<reference evidence="1 2" key="1">
    <citation type="submission" date="2018-06" db="EMBL/GenBank/DDBJ databases">
        <title>Chryseolinea flavus sp. nov., a member of the phylum Bacteroidetes isolated from soil.</title>
        <authorList>
            <person name="Li Y."/>
            <person name="Wang J."/>
        </authorList>
    </citation>
    <scope>NUCLEOTIDE SEQUENCE [LARGE SCALE GENOMIC DNA]</scope>
    <source>
        <strain evidence="1 2">SDU1-6</strain>
    </source>
</reference>
<organism evidence="1 2">
    <name type="scientific">Pseudochryseolinea flava</name>
    <dbReference type="NCBI Taxonomy" id="2059302"/>
    <lineage>
        <taxon>Bacteria</taxon>
        <taxon>Pseudomonadati</taxon>
        <taxon>Bacteroidota</taxon>
        <taxon>Cytophagia</taxon>
        <taxon>Cytophagales</taxon>
        <taxon>Fulvivirgaceae</taxon>
        <taxon>Pseudochryseolinea</taxon>
    </lineage>
</organism>
<dbReference type="EMBL" id="QMFY01000002">
    <property type="protein sequence ID" value="RAW02075.1"/>
    <property type="molecule type" value="Genomic_DNA"/>
</dbReference>
<accession>A0A364Y5J6</accession>
<gene>
    <name evidence="1" type="ORF">DQQ10_05860</name>
</gene>
<dbReference type="RefSeq" id="WP_112745898.1">
    <property type="nucleotide sequence ID" value="NZ_QMFY01000002.1"/>
</dbReference>